<evidence type="ECO:0000313" key="3">
    <source>
        <dbReference type="EMBL" id="PHH69327.1"/>
    </source>
</evidence>
<comment type="caution">
    <text evidence="3">The sequence shown here is derived from an EMBL/GenBank/DDBJ whole genome shotgun (WGS) entry which is preliminary data.</text>
</comment>
<dbReference type="InterPro" id="IPR021216">
    <property type="entry name" value="DUF2722"/>
</dbReference>
<feature type="region of interest" description="Disordered" evidence="2">
    <location>
        <begin position="156"/>
        <end position="331"/>
    </location>
</feature>
<feature type="compositionally biased region" description="Low complexity" evidence="2">
    <location>
        <begin position="206"/>
        <end position="218"/>
    </location>
</feature>
<feature type="compositionally biased region" description="Pro residues" evidence="2">
    <location>
        <begin position="219"/>
        <end position="234"/>
    </location>
</feature>
<accession>A0A2C5YKN3</accession>
<sequence length="331" mass="34873">MLTLKQAYKSVYEPLSLLSLPPSPRPTPMTTPHRGLPPPAAMGLQQPAPVPSAPAPAPSHHHGWSALPPPPQQWQGAEDAMRNWLRARAEEEKTRQEEERTRQESLRLEQRRVEMDMLRASLNGGIPPPMIPLVFIGAGGTLPQTALEWAQHFMQPSQSLRPPHSPVRDPPSSYQTAASNPTPYAPYPASPSRPRGQTVAGIVGRQQQQQQAQQQSAPQPQPPPPTPSLAPPYQPHVQESSPSIYFHHWQPPTSHPASGSAPNPTGGGTSSTSTAPPTAAAATAAAAAAAAAAAMATAPPSSSGGAGGSTSSNRPGSPSTSSKTKRKRDSL</sequence>
<evidence type="ECO:0000313" key="4">
    <source>
        <dbReference type="Proteomes" id="UP000226431"/>
    </source>
</evidence>
<feature type="compositionally biased region" description="Pro residues" evidence="2">
    <location>
        <begin position="21"/>
        <end position="40"/>
    </location>
</feature>
<dbReference type="EMBL" id="NJES01000784">
    <property type="protein sequence ID" value="PHH69327.1"/>
    <property type="molecule type" value="Genomic_DNA"/>
</dbReference>
<protein>
    <submittedName>
        <fullName evidence="3">Uncharacterized protein</fullName>
    </submittedName>
</protein>
<organism evidence="3 4">
    <name type="scientific">Ophiocordyceps camponoti-rufipedis</name>
    <dbReference type="NCBI Taxonomy" id="2004952"/>
    <lineage>
        <taxon>Eukaryota</taxon>
        <taxon>Fungi</taxon>
        <taxon>Dikarya</taxon>
        <taxon>Ascomycota</taxon>
        <taxon>Pezizomycotina</taxon>
        <taxon>Sordariomycetes</taxon>
        <taxon>Hypocreomycetidae</taxon>
        <taxon>Hypocreales</taxon>
        <taxon>Ophiocordycipitaceae</taxon>
        <taxon>Ophiocordyceps</taxon>
    </lineage>
</organism>
<feature type="compositionally biased region" description="Pro residues" evidence="2">
    <location>
        <begin position="48"/>
        <end position="57"/>
    </location>
</feature>
<feature type="coiled-coil region" evidence="1">
    <location>
        <begin position="81"/>
        <end position="111"/>
    </location>
</feature>
<dbReference type="AlphaFoldDB" id="A0A2C5YKN3"/>
<feature type="region of interest" description="Disordered" evidence="2">
    <location>
        <begin position="13"/>
        <end position="75"/>
    </location>
</feature>
<dbReference type="OrthoDB" id="20105at2759"/>
<dbReference type="STRING" id="2004952.A0A2C5YKN3"/>
<evidence type="ECO:0000256" key="2">
    <source>
        <dbReference type="SAM" id="MobiDB-lite"/>
    </source>
</evidence>
<evidence type="ECO:0000256" key="1">
    <source>
        <dbReference type="SAM" id="Coils"/>
    </source>
</evidence>
<proteinExistence type="predicted"/>
<feature type="compositionally biased region" description="Low complexity" evidence="2">
    <location>
        <begin position="256"/>
        <end position="322"/>
    </location>
</feature>
<gene>
    <name evidence="3" type="ORF">CDD80_6828</name>
</gene>
<reference evidence="3 4" key="1">
    <citation type="submission" date="2017-06" db="EMBL/GenBank/DDBJ databases">
        <title>Ant-infecting Ophiocordyceps genomes reveal a high diversity of potential behavioral manipulation genes and a possible major role for enterotoxins.</title>
        <authorList>
            <person name="De Bekker C."/>
            <person name="Evans H.C."/>
            <person name="Brachmann A."/>
            <person name="Hughes D.P."/>
        </authorList>
    </citation>
    <scope>NUCLEOTIDE SEQUENCE [LARGE SCALE GENOMIC DNA]</scope>
    <source>
        <strain evidence="3 4">Map16</strain>
    </source>
</reference>
<name>A0A2C5YKN3_9HYPO</name>
<keyword evidence="1" id="KW-0175">Coiled coil</keyword>
<keyword evidence="4" id="KW-1185">Reference proteome</keyword>
<dbReference type="Proteomes" id="UP000226431">
    <property type="component" value="Unassembled WGS sequence"/>
</dbReference>
<dbReference type="Pfam" id="PF10846">
    <property type="entry name" value="DUF2722"/>
    <property type="match status" value="1"/>
</dbReference>